<accession>A0A2N7IH97</accession>
<evidence type="ECO:0000313" key="1">
    <source>
        <dbReference type="EMBL" id="PML56860.1"/>
    </source>
</evidence>
<sequence>MNSHHSLIIGCSSALLLTGCLTDTTRPFEVPRLVLFSGMYENADNESYLEFESGQVIYQSANSSVTRSYHVEDDLINIELNSGNSREGPGLVMRIHQEGAMLTCNQCPAMQLSNVWTRVEKPLDDSTL</sequence>
<gene>
    <name evidence="1" type="ORF">BCT74_04280</name>
</gene>
<protein>
    <submittedName>
        <fullName evidence="1">Uncharacterized protein</fullName>
    </submittedName>
</protein>
<organism evidence="1 2">
    <name type="scientific">Vibrio lentus</name>
    <dbReference type="NCBI Taxonomy" id="136468"/>
    <lineage>
        <taxon>Bacteria</taxon>
        <taxon>Pseudomonadati</taxon>
        <taxon>Pseudomonadota</taxon>
        <taxon>Gammaproteobacteria</taxon>
        <taxon>Vibrionales</taxon>
        <taxon>Vibrionaceae</taxon>
        <taxon>Vibrio</taxon>
    </lineage>
</organism>
<comment type="caution">
    <text evidence="1">The sequence shown here is derived from an EMBL/GenBank/DDBJ whole genome shotgun (WGS) entry which is preliminary data.</text>
</comment>
<reference evidence="2" key="1">
    <citation type="submission" date="2016-07" db="EMBL/GenBank/DDBJ databases">
        <title>Nontailed viruses are major unrecognized killers of bacteria in the ocean.</title>
        <authorList>
            <person name="Kauffman K."/>
            <person name="Hussain F."/>
            <person name="Yang J."/>
            <person name="Arevalo P."/>
            <person name="Brown J."/>
            <person name="Cutler M."/>
            <person name="Kelly L."/>
            <person name="Polz M.F."/>
        </authorList>
    </citation>
    <scope>NUCLEOTIDE SEQUENCE [LARGE SCALE GENOMIC DNA]</scope>
    <source>
        <strain evidence="2">10N.261.51.B8</strain>
    </source>
</reference>
<dbReference type="RefSeq" id="WP_102306256.1">
    <property type="nucleotide sequence ID" value="NZ_AP025500.1"/>
</dbReference>
<name>A0A2N7IH97_9VIBR</name>
<dbReference type="AlphaFoldDB" id="A0A2N7IH97"/>
<proteinExistence type="predicted"/>
<dbReference type="EMBL" id="MCYL01000013">
    <property type="protein sequence ID" value="PML56860.1"/>
    <property type="molecule type" value="Genomic_DNA"/>
</dbReference>
<evidence type="ECO:0000313" key="2">
    <source>
        <dbReference type="Proteomes" id="UP000235746"/>
    </source>
</evidence>
<dbReference type="Proteomes" id="UP000235746">
    <property type="component" value="Unassembled WGS sequence"/>
</dbReference>